<dbReference type="InterPro" id="IPR007492">
    <property type="entry name" value="LytTR_DNA-bd_dom"/>
</dbReference>
<dbReference type="PANTHER" id="PTHR37299:SF1">
    <property type="entry name" value="STAGE 0 SPORULATION PROTEIN A HOMOLOG"/>
    <property type="match status" value="1"/>
</dbReference>
<proteinExistence type="predicted"/>
<comment type="caution">
    <text evidence="4">The sequence shown here is derived from an EMBL/GenBank/DDBJ whole genome shotgun (WGS) entry which is preliminary data.</text>
</comment>
<evidence type="ECO:0000313" key="5">
    <source>
        <dbReference type="Proteomes" id="UP000236340"/>
    </source>
</evidence>
<dbReference type="InterPro" id="IPR011006">
    <property type="entry name" value="CheY-like_superfamily"/>
</dbReference>
<dbReference type="GO" id="GO:0003677">
    <property type="term" value="F:DNA binding"/>
    <property type="evidence" value="ECO:0007669"/>
    <property type="project" value="InterPro"/>
</dbReference>
<dbReference type="PROSITE" id="PS50110">
    <property type="entry name" value="RESPONSE_REGULATORY"/>
    <property type="match status" value="1"/>
</dbReference>
<evidence type="ECO:0000313" key="4">
    <source>
        <dbReference type="EMBL" id="PNU20256.1"/>
    </source>
</evidence>
<dbReference type="SUPFAM" id="SSF52172">
    <property type="entry name" value="CheY-like"/>
    <property type="match status" value="1"/>
</dbReference>
<dbReference type="InterPro" id="IPR046947">
    <property type="entry name" value="LytR-like"/>
</dbReference>
<gene>
    <name evidence="4" type="ORF">C2E25_08080</name>
</gene>
<dbReference type="SMART" id="SM00448">
    <property type="entry name" value="REC"/>
    <property type="match status" value="1"/>
</dbReference>
<protein>
    <submittedName>
        <fullName evidence="4">Two-component system response regulator YehT</fullName>
    </submittedName>
</protein>
<dbReference type="AlphaFoldDB" id="A0A2K2HAC4"/>
<sequence length="236" mass="26744">MIRALLVDDERNAREELATLLEATGEFELLASCPNALEALRSIRKFHPQVLFLDIDMPVIDGFTLLSMIDSELMPHVVFVTAHDDYALQSFEEKTLDYLLKPVAPERLAKTVTKLKELLEKNTVPRHQPPELQRIPCLKGHRIKLVATEDIDHVHSSASGIHLHTDNGSFFTELTLKVLSRSPLLLQCHKQYLVNLEKIDEISLLEGGFGEILTRAGARIPISRRYLRQLKQVLGL</sequence>
<evidence type="ECO:0000256" key="1">
    <source>
        <dbReference type="PROSITE-ProRule" id="PRU00169"/>
    </source>
</evidence>
<dbReference type="Proteomes" id="UP000236340">
    <property type="component" value="Unassembled WGS sequence"/>
</dbReference>
<feature type="modified residue" description="4-aspartylphosphate" evidence="1">
    <location>
        <position position="54"/>
    </location>
</feature>
<dbReference type="InterPro" id="IPR001789">
    <property type="entry name" value="Sig_transdc_resp-reg_receiver"/>
</dbReference>
<dbReference type="SMART" id="SM00850">
    <property type="entry name" value="LytTR"/>
    <property type="match status" value="1"/>
</dbReference>
<dbReference type="EMBL" id="PPFX01000015">
    <property type="protein sequence ID" value="PNU20256.1"/>
    <property type="molecule type" value="Genomic_DNA"/>
</dbReference>
<feature type="domain" description="HTH LytTR-type" evidence="3">
    <location>
        <begin position="135"/>
        <end position="236"/>
    </location>
</feature>
<dbReference type="Gene3D" id="2.40.50.1020">
    <property type="entry name" value="LytTr DNA-binding domain"/>
    <property type="match status" value="1"/>
</dbReference>
<name>A0A2K2HAC4_9BACT</name>
<feature type="domain" description="Response regulatory" evidence="2">
    <location>
        <begin position="3"/>
        <end position="116"/>
    </location>
</feature>
<accession>A0A2K2HAC4</accession>
<dbReference type="GO" id="GO:0000156">
    <property type="term" value="F:phosphorelay response regulator activity"/>
    <property type="evidence" value="ECO:0007669"/>
    <property type="project" value="InterPro"/>
</dbReference>
<dbReference type="Pfam" id="PF04397">
    <property type="entry name" value="LytTR"/>
    <property type="match status" value="1"/>
</dbReference>
<dbReference type="RefSeq" id="WP_103115253.1">
    <property type="nucleotide sequence ID" value="NZ_PPFX01000015.1"/>
</dbReference>
<dbReference type="NCBIfam" id="NF008677">
    <property type="entry name" value="PRK11697.1"/>
    <property type="match status" value="1"/>
</dbReference>
<evidence type="ECO:0000259" key="3">
    <source>
        <dbReference type="PROSITE" id="PS50930"/>
    </source>
</evidence>
<evidence type="ECO:0000259" key="2">
    <source>
        <dbReference type="PROSITE" id="PS50110"/>
    </source>
</evidence>
<dbReference type="Gene3D" id="3.40.50.2300">
    <property type="match status" value="1"/>
</dbReference>
<dbReference type="PROSITE" id="PS50930">
    <property type="entry name" value="HTH_LYTTR"/>
    <property type="match status" value="1"/>
</dbReference>
<reference evidence="4 5" key="1">
    <citation type="journal article" date="2018" name="Genome Announc.">
        <title>Genome Sequence of Geothermobacter sp. HR-1 Iron Reducer from the Loihi Seamount.</title>
        <authorList>
            <person name="Smith H."/>
            <person name="Abuyen K."/>
            <person name="Tremblay J."/>
            <person name="Savalia P."/>
            <person name="Perez-Rodriguez I."/>
            <person name="Emerson D."/>
            <person name="Tully B."/>
            <person name="Amend J."/>
        </authorList>
    </citation>
    <scope>NUCLEOTIDE SEQUENCE [LARGE SCALE GENOMIC DNA]</scope>
    <source>
        <strain evidence="4 5">HR-1</strain>
    </source>
</reference>
<dbReference type="Pfam" id="PF00072">
    <property type="entry name" value="Response_reg"/>
    <property type="match status" value="1"/>
</dbReference>
<organism evidence="4 5">
    <name type="scientific">Geothermobacter hydrogeniphilus</name>
    <dbReference type="NCBI Taxonomy" id="1969733"/>
    <lineage>
        <taxon>Bacteria</taxon>
        <taxon>Pseudomonadati</taxon>
        <taxon>Thermodesulfobacteriota</taxon>
        <taxon>Desulfuromonadia</taxon>
        <taxon>Desulfuromonadales</taxon>
        <taxon>Geothermobacteraceae</taxon>
        <taxon>Geothermobacter</taxon>
    </lineage>
</organism>
<keyword evidence="1" id="KW-0597">Phosphoprotein</keyword>
<dbReference type="OrthoDB" id="9808843at2"/>
<dbReference type="PANTHER" id="PTHR37299">
    <property type="entry name" value="TRANSCRIPTIONAL REGULATOR-RELATED"/>
    <property type="match status" value="1"/>
</dbReference>